<gene>
    <name evidence="2" type="ORF">SNEC2469_LOCUS3784</name>
</gene>
<dbReference type="EMBL" id="CAJNJA010008179">
    <property type="protein sequence ID" value="CAE7233766.1"/>
    <property type="molecule type" value="Genomic_DNA"/>
</dbReference>
<accession>A0A812KUL4</accession>
<proteinExistence type="predicted"/>
<dbReference type="OrthoDB" id="1302410at2759"/>
<evidence type="ECO:0000313" key="3">
    <source>
        <dbReference type="Proteomes" id="UP000601435"/>
    </source>
</evidence>
<evidence type="ECO:0000256" key="1">
    <source>
        <dbReference type="SAM" id="MobiDB-lite"/>
    </source>
</evidence>
<name>A0A812KUL4_9DINO</name>
<protein>
    <submittedName>
        <fullName evidence="2">Uncharacterized protein</fullName>
    </submittedName>
</protein>
<comment type="caution">
    <text evidence="2">The sequence shown here is derived from an EMBL/GenBank/DDBJ whole genome shotgun (WGS) entry which is preliminary data.</text>
</comment>
<evidence type="ECO:0000313" key="2">
    <source>
        <dbReference type="EMBL" id="CAE7233766.1"/>
    </source>
</evidence>
<feature type="compositionally biased region" description="Low complexity" evidence="1">
    <location>
        <begin position="177"/>
        <end position="193"/>
    </location>
</feature>
<reference evidence="2" key="1">
    <citation type="submission" date="2021-02" db="EMBL/GenBank/DDBJ databases">
        <authorList>
            <person name="Dougan E. K."/>
            <person name="Rhodes N."/>
            <person name="Thang M."/>
            <person name="Chan C."/>
        </authorList>
    </citation>
    <scope>NUCLEOTIDE SEQUENCE</scope>
</reference>
<feature type="region of interest" description="Disordered" evidence="1">
    <location>
        <begin position="762"/>
        <end position="799"/>
    </location>
</feature>
<feature type="region of interest" description="Disordered" evidence="1">
    <location>
        <begin position="321"/>
        <end position="377"/>
    </location>
</feature>
<keyword evidence="3" id="KW-1185">Reference proteome</keyword>
<organism evidence="2 3">
    <name type="scientific">Symbiodinium necroappetens</name>
    <dbReference type="NCBI Taxonomy" id="1628268"/>
    <lineage>
        <taxon>Eukaryota</taxon>
        <taxon>Sar</taxon>
        <taxon>Alveolata</taxon>
        <taxon>Dinophyceae</taxon>
        <taxon>Suessiales</taxon>
        <taxon>Symbiodiniaceae</taxon>
        <taxon>Symbiodinium</taxon>
    </lineage>
</organism>
<dbReference type="AlphaFoldDB" id="A0A812KUL4"/>
<feature type="compositionally biased region" description="Basic residues" evidence="1">
    <location>
        <begin position="162"/>
        <end position="176"/>
    </location>
</feature>
<dbReference type="Proteomes" id="UP000601435">
    <property type="component" value="Unassembled WGS sequence"/>
</dbReference>
<feature type="region of interest" description="Disordered" evidence="1">
    <location>
        <begin position="154"/>
        <end position="224"/>
    </location>
</feature>
<sequence length="955" mass="105258">MGVWNVTRYLDFNKKSFPKSNSSCADGGVNWRIRQDREYREPTPIEEFRSKNREYTFVILEKNTVDDRGEFMLNDILGEVKLGCMNGPFADPDWRRLETQRPQLDVRQVRPAFSPHWTTSSPSDWLSATTMELTDNFPNAIHDKQVYSGLFRKVPPPPAPKVNKRPKAASPKKVKKTIAAVPPAAKAKKVATAEPSFPAKNKKASAEPMPAKSKKAVDVEPKPASVLVQPPAAPAAPQLSQPELSELDQLGLQEAVLERLRSLCDKDVEPKVLAEYIVVLAQMNKGPEHLSGELEAFFSDKASLHSFVRWVEDCKYSFLPGGQPAKHRNTPMPNGKGSQPADFWGPAPDTSNGSRLASKTAEASPVGPKTVRRGNYGTGPHVAVTSRVVLQPNPNFDAGPVKATLGPDEYVSLEGCFEGGALILGGWLGLRAINAYFLEAPNFPSMVLWFDLLPRYQAMADKIHLRIKAINLPGAAPALISSLPLPLKHKSPTGPPGLYDTTRVPRLRLSDQASPFFFGSGAEAGVQDNLVEERLESWRAARCSDALAFGPDSISFLHFLSMLLAVALLLRDRFLRELGPLAGPGLQDDRMWMVVFLLLGVVAPPFQGRRPSRGPILAPSFVSFADQWKYQTFLFGARNIGIPAICFDFAIATHAANSGFGLAIARVKPKLVTFMKYVLKMESLQDASVTEAMTIQLARVWMAWQSAAKLQDENHPDFALDPAMMGASAIIHRLYRREWIQGQLVDLQKMRYSAELRGSSHAPVADAPSVQRRHRRVQRRRATGRLADGEGSQQAAAQDNAQDILCKSRIDTVATASFTNEDDLKTVLAEDFSIDPEFRGCLADSTGESQNQSELEAANELREWAKPIPKTDYMAVRVLSRDEIDRETLAPQWDSKGTVVLNKATSKGGYAGKSRAMLTVMQSALLMIGLHHPSRIELKGTTQQLFEKSEITATG</sequence>
<feature type="compositionally biased region" description="Basic residues" evidence="1">
    <location>
        <begin position="771"/>
        <end position="783"/>
    </location>
</feature>